<dbReference type="EMBL" id="PFEF01000003">
    <property type="protein sequence ID" value="PJE64877.1"/>
    <property type="molecule type" value="Genomic_DNA"/>
</dbReference>
<evidence type="ECO:0000256" key="1">
    <source>
        <dbReference type="ARBA" id="ARBA00004389"/>
    </source>
</evidence>
<name>A0A2M8KYA5_9BACT</name>
<evidence type="ECO:0000256" key="12">
    <source>
        <dbReference type="ARBA" id="ARBA00045097"/>
    </source>
</evidence>
<keyword evidence="6" id="KW-0808">Transferase</keyword>
<evidence type="ECO:0000256" key="7">
    <source>
        <dbReference type="ARBA" id="ARBA00022692"/>
    </source>
</evidence>
<comment type="similarity">
    <text evidence="3">Belongs to the glycosyltransferase 2 family.</text>
</comment>
<dbReference type="EC" id="2.4.1.117" evidence="4"/>
<evidence type="ECO:0000256" key="4">
    <source>
        <dbReference type="ARBA" id="ARBA00012583"/>
    </source>
</evidence>
<keyword evidence="9" id="KW-0735">Signal-anchor</keyword>
<dbReference type="CDD" id="cd04188">
    <property type="entry name" value="DPG_synthase"/>
    <property type="match status" value="1"/>
</dbReference>
<accession>A0A2M8KYA5</accession>
<dbReference type="PANTHER" id="PTHR10859:SF91">
    <property type="entry name" value="DOLICHYL-PHOSPHATE BETA-GLUCOSYLTRANSFERASE"/>
    <property type="match status" value="1"/>
</dbReference>
<reference evidence="15" key="1">
    <citation type="submission" date="2017-09" db="EMBL/GenBank/DDBJ databases">
        <title>Depth-based differentiation of microbial function through sediment-hosted aquifers and enrichment of novel symbionts in the deep terrestrial subsurface.</title>
        <authorList>
            <person name="Probst A.J."/>
            <person name="Ladd B."/>
            <person name="Jarett J.K."/>
            <person name="Geller-Mcgrath D.E."/>
            <person name="Sieber C.M.K."/>
            <person name="Emerson J.B."/>
            <person name="Anantharaman K."/>
            <person name="Thomas B.C."/>
            <person name="Malmstrom R."/>
            <person name="Stieglmeier M."/>
            <person name="Klingl A."/>
            <person name="Woyke T."/>
            <person name="Ryan C.M."/>
            <person name="Banfield J.F."/>
        </authorList>
    </citation>
    <scope>NUCLEOTIDE SEQUENCE [LARGE SCALE GENOMIC DNA]</scope>
</reference>
<keyword evidence="11" id="KW-0472">Membrane</keyword>
<dbReference type="GO" id="GO:0006487">
    <property type="term" value="P:protein N-linked glycosylation"/>
    <property type="evidence" value="ECO:0007669"/>
    <property type="project" value="TreeGrafter"/>
</dbReference>
<comment type="caution">
    <text evidence="14">The sequence shown here is derived from an EMBL/GenBank/DDBJ whole genome shotgun (WGS) entry which is preliminary data.</text>
</comment>
<comment type="pathway">
    <text evidence="2">Protein modification; protein glycosylation.</text>
</comment>
<evidence type="ECO:0000256" key="11">
    <source>
        <dbReference type="ARBA" id="ARBA00023136"/>
    </source>
</evidence>
<evidence type="ECO:0000313" key="15">
    <source>
        <dbReference type="Proteomes" id="UP000229098"/>
    </source>
</evidence>
<evidence type="ECO:0000256" key="3">
    <source>
        <dbReference type="ARBA" id="ARBA00006739"/>
    </source>
</evidence>
<keyword evidence="5" id="KW-0328">Glycosyltransferase</keyword>
<dbReference type="InterPro" id="IPR001173">
    <property type="entry name" value="Glyco_trans_2-like"/>
</dbReference>
<gene>
    <name evidence="14" type="ORF">COU90_00795</name>
</gene>
<evidence type="ECO:0000256" key="6">
    <source>
        <dbReference type="ARBA" id="ARBA00022679"/>
    </source>
</evidence>
<proteinExistence type="inferred from homology"/>
<dbReference type="PANTHER" id="PTHR10859">
    <property type="entry name" value="GLYCOSYL TRANSFERASE"/>
    <property type="match status" value="1"/>
</dbReference>
<comment type="subcellular location">
    <subcellularLocation>
        <location evidence="1">Endoplasmic reticulum membrane</location>
        <topology evidence="1">Single-pass membrane protein</topology>
    </subcellularLocation>
</comment>
<keyword evidence="10" id="KW-1133">Transmembrane helix</keyword>
<dbReference type="InterPro" id="IPR035518">
    <property type="entry name" value="DPG_synthase"/>
</dbReference>
<keyword evidence="7" id="KW-0812">Transmembrane</keyword>
<dbReference type="Pfam" id="PF00535">
    <property type="entry name" value="Glycos_transf_2"/>
    <property type="match status" value="1"/>
</dbReference>
<dbReference type="SUPFAM" id="SSF53448">
    <property type="entry name" value="Nucleotide-diphospho-sugar transferases"/>
    <property type="match status" value="1"/>
</dbReference>
<comment type="catalytic activity">
    <reaction evidence="12">
        <text>a di-trans,poly-cis-dolichyl phosphate + UDP-alpha-D-glucose = a di-trans,poly-cis-dolichyl beta-D-glucosyl phosphate + UDP</text>
        <dbReference type="Rhea" id="RHEA:15401"/>
        <dbReference type="Rhea" id="RHEA-COMP:19498"/>
        <dbReference type="Rhea" id="RHEA-COMP:19502"/>
        <dbReference type="ChEBI" id="CHEBI:57525"/>
        <dbReference type="ChEBI" id="CHEBI:57683"/>
        <dbReference type="ChEBI" id="CHEBI:58223"/>
        <dbReference type="ChEBI" id="CHEBI:58885"/>
        <dbReference type="EC" id="2.4.1.117"/>
    </reaction>
    <physiologicalReaction direction="left-to-right" evidence="12">
        <dbReference type="Rhea" id="RHEA:15402"/>
    </physiologicalReaction>
</comment>
<evidence type="ECO:0000313" key="14">
    <source>
        <dbReference type="EMBL" id="PJE64877.1"/>
    </source>
</evidence>
<evidence type="ECO:0000256" key="2">
    <source>
        <dbReference type="ARBA" id="ARBA00004922"/>
    </source>
</evidence>
<feature type="domain" description="Glycosyltransferase 2-like" evidence="13">
    <location>
        <begin position="4"/>
        <end position="139"/>
    </location>
</feature>
<organism evidence="14 15">
    <name type="scientific">Candidatus Ryanbacteria bacterium CG10_big_fil_rev_8_21_14_0_10_43_42</name>
    <dbReference type="NCBI Taxonomy" id="1974864"/>
    <lineage>
        <taxon>Bacteria</taxon>
        <taxon>Candidatus Ryaniibacteriota</taxon>
    </lineage>
</organism>
<evidence type="ECO:0000256" key="5">
    <source>
        <dbReference type="ARBA" id="ARBA00022676"/>
    </source>
</evidence>
<keyword evidence="8" id="KW-0256">Endoplasmic reticulum</keyword>
<evidence type="ECO:0000256" key="8">
    <source>
        <dbReference type="ARBA" id="ARBA00022824"/>
    </source>
</evidence>
<evidence type="ECO:0000256" key="10">
    <source>
        <dbReference type="ARBA" id="ARBA00022989"/>
    </source>
</evidence>
<evidence type="ECO:0000256" key="9">
    <source>
        <dbReference type="ARBA" id="ARBA00022968"/>
    </source>
</evidence>
<evidence type="ECO:0000259" key="13">
    <source>
        <dbReference type="Pfam" id="PF00535"/>
    </source>
</evidence>
<sequence length="240" mass="27519">MYLSVIVPAYNEEDRIVPSLQRMGEYLSAQNYTYEIVVVVDGAKDHTADVVRQLTGRIAHLRLIEQENTGKGGAVTNGMRQTHGRIRLFTDADNSTDIHYFEDMRPLFDEGRDLVISTRHSWDKEGATQKISQPWYRRILGMSGNIFIQIVAVPGIWDTQNGFKAFTSEAATRIFGQTRIKGFGFDIEILAMARHFRYTIGIIPIEWQNDDRSTVGLSNYINVLMQTIQVRWNIIRGIYK</sequence>
<dbReference type="Gene3D" id="3.90.550.10">
    <property type="entry name" value="Spore Coat Polysaccharide Biosynthesis Protein SpsA, Chain A"/>
    <property type="match status" value="1"/>
</dbReference>
<dbReference type="InterPro" id="IPR029044">
    <property type="entry name" value="Nucleotide-diphossugar_trans"/>
</dbReference>
<dbReference type="AlphaFoldDB" id="A0A2M8KYA5"/>
<dbReference type="GO" id="GO:0004581">
    <property type="term" value="F:dolichyl-phosphate beta-glucosyltransferase activity"/>
    <property type="evidence" value="ECO:0007669"/>
    <property type="project" value="UniProtKB-EC"/>
</dbReference>
<protein>
    <recommendedName>
        <fullName evidence="4">dolichyl-phosphate beta-glucosyltransferase</fullName>
        <ecNumber evidence="4">2.4.1.117</ecNumber>
    </recommendedName>
</protein>
<dbReference type="Proteomes" id="UP000229098">
    <property type="component" value="Unassembled WGS sequence"/>
</dbReference>